<sequence length="245" mass="28131">MKNEFKWFIILLGFTYYMYYLISSKKLYLFIHPKMTAYIIFAFVIFFILIIFQLKKLFTRKNHSSLKAASSIFFVPLILAYIINPQGLNSNIAEKKGITELSSIESTSGASKSKSDYIKLNDENFSDMTTEITNNIIKYKGKNIELSGFIYKDNSFPKNHFVIARMLIVCCAADAEVIGLTCYTDTFTDLKENDWVTIKGTISSMKNFDKEDTSQNIIPVINVKSVHSIQKPSNPYIYLKKDLSK</sequence>
<feature type="transmembrane region" description="Helical" evidence="1">
    <location>
        <begin position="66"/>
        <end position="83"/>
    </location>
</feature>
<dbReference type="KEGG" id="cac:CA_C1591"/>
<keyword evidence="1" id="KW-0472">Membrane</keyword>
<dbReference type="InterPro" id="IPR048493">
    <property type="entry name" value="DUF1980_N"/>
</dbReference>
<accession>Q97IP9</accession>
<feature type="domain" description="DUF1980" evidence="2">
    <location>
        <begin position="8"/>
        <end position="98"/>
    </location>
</feature>
<keyword evidence="1" id="KW-0812">Transmembrane</keyword>
<proteinExistence type="predicted"/>
<protein>
    <submittedName>
        <fullName evidence="4">Uncharacterized membrane protein, YCGQ B. subtilis homolog</fullName>
    </submittedName>
</protein>
<dbReference type="InterPro" id="IPR015402">
    <property type="entry name" value="DUF1980"/>
</dbReference>
<dbReference type="STRING" id="272562.CA_C1591"/>
<dbReference type="PANTHER" id="PTHR40047:SF1">
    <property type="entry name" value="UPF0703 PROTEIN YCGQ"/>
    <property type="match status" value="1"/>
</dbReference>
<evidence type="ECO:0000313" key="5">
    <source>
        <dbReference type="Proteomes" id="UP000000814"/>
    </source>
</evidence>
<dbReference type="GeneID" id="44998089"/>
<dbReference type="AlphaFoldDB" id="Q97IP9"/>
<dbReference type="Pfam" id="PF09323">
    <property type="entry name" value="DUF1980"/>
    <property type="match status" value="1"/>
</dbReference>
<reference evidence="4 5" key="1">
    <citation type="journal article" date="2001" name="J. Bacteriol.">
        <title>Genome sequence and comparative analysis of the solvent-producing bacterium Clostridium acetobutylicum.</title>
        <authorList>
            <person name="Nolling J."/>
            <person name="Breton G."/>
            <person name="Omelchenko M.V."/>
            <person name="Makarova K.S."/>
            <person name="Zeng Q."/>
            <person name="Gibson R."/>
            <person name="Lee H.M."/>
            <person name="Dubois J."/>
            <person name="Qiu D."/>
            <person name="Hitti J."/>
            <person name="Wolf Y.I."/>
            <person name="Tatusov R.L."/>
            <person name="Sabathe F."/>
            <person name="Doucette-Stamm L."/>
            <person name="Soucaille P."/>
            <person name="Daly M.J."/>
            <person name="Bennett G.N."/>
            <person name="Koonin E.V."/>
            <person name="Smith D.R."/>
        </authorList>
    </citation>
    <scope>NUCLEOTIDE SEQUENCE [LARGE SCALE GENOMIC DNA]</scope>
    <source>
        <strain evidence="5">ATCC 824 / DSM 792 / JCM 1419 / LMG 5710 / VKM B-1787</strain>
    </source>
</reference>
<keyword evidence="1" id="KW-1133">Transmembrane helix</keyword>
<dbReference type="NCBIfam" id="TIGR03943">
    <property type="entry name" value="TIGR03943 family putative permease subunit"/>
    <property type="match status" value="1"/>
</dbReference>
<name>Q97IP9_CLOAB</name>
<evidence type="ECO:0000259" key="2">
    <source>
        <dbReference type="Pfam" id="PF09323"/>
    </source>
</evidence>
<dbReference type="OrthoDB" id="9770408at2"/>
<feature type="domain" description="DUF1980" evidence="3">
    <location>
        <begin position="111"/>
        <end position="238"/>
    </location>
</feature>
<dbReference type="PIR" id="C97096">
    <property type="entry name" value="C97096"/>
</dbReference>
<dbReference type="PANTHER" id="PTHR40047">
    <property type="entry name" value="UPF0703 PROTEIN YCGQ"/>
    <property type="match status" value="1"/>
</dbReference>
<gene>
    <name evidence="4" type="ordered locus">CA_C1591</name>
</gene>
<dbReference type="InterPro" id="IPR052955">
    <property type="entry name" value="UPF0703_membrane_permease"/>
</dbReference>
<dbReference type="EMBL" id="AE001437">
    <property type="protein sequence ID" value="AAK79558.1"/>
    <property type="molecule type" value="Genomic_DNA"/>
</dbReference>
<organism evidence="4 5">
    <name type="scientific">Clostridium acetobutylicum (strain ATCC 824 / DSM 792 / JCM 1419 / IAM 19013 / LMG 5710 / NBRC 13948 / NRRL B-527 / VKM B-1787 / 2291 / W)</name>
    <dbReference type="NCBI Taxonomy" id="272562"/>
    <lineage>
        <taxon>Bacteria</taxon>
        <taxon>Bacillati</taxon>
        <taxon>Bacillota</taxon>
        <taxon>Clostridia</taxon>
        <taxon>Eubacteriales</taxon>
        <taxon>Clostridiaceae</taxon>
        <taxon>Clostridium</taxon>
    </lineage>
</organism>
<dbReference type="HOGENOM" id="CLU_070027_0_1_9"/>
<dbReference type="Pfam" id="PF21537">
    <property type="entry name" value="DUF1980_C"/>
    <property type="match status" value="1"/>
</dbReference>
<evidence type="ECO:0000256" key="1">
    <source>
        <dbReference type="SAM" id="Phobius"/>
    </source>
</evidence>
<dbReference type="Proteomes" id="UP000000814">
    <property type="component" value="Chromosome"/>
</dbReference>
<evidence type="ECO:0000313" key="4">
    <source>
        <dbReference type="EMBL" id="AAK79558.1"/>
    </source>
</evidence>
<feature type="transmembrane region" description="Helical" evidence="1">
    <location>
        <begin position="35"/>
        <end position="54"/>
    </location>
</feature>
<keyword evidence="5" id="KW-1185">Reference proteome</keyword>
<dbReference type="InterPro" id="IPR048447">
    <property type="entry name" value="DUF1980_C"/>
</dbReference>
<feature type="transmembrane region" description="Helical" evidence="1">
    <location>
        <begin position="7"/>
        <end position="23"/>
    </location>
</feature>
<dbReference type="RefSeq" id="WP_010964899.1">
    <property type="nucleotide sequence ID" value="NC_003030.1"/>
</dbReference>
<dbReference type="PATRIC" id="fig|272562.8.peg.1791"/>
<dbReference type="eggNOG" id="COG3689">
    <property type="taxonomic scope" value="Bacteria"/>
</dbReference>
<evidence type="ECO:0000259" key="3">
    <source>
        <dbReference type="Pfam" id="PF21537"/>
    </source>
</evidence>